<organism evidence="7 8">
    <name type="scientific">Pantoea cypripedii</name>
    <name type="common">Pectobacterium cypripedii</name>
    <name type="synonym">Erwinia cypripedii</name>
    <dbReference type="NCBI Taxonomy" id="55209"/>
    <lineage>
        <taxon>Bacteria</taxon>
        <taxon>Pseudomonadati</taxon>
        <taxon>Pseudomonadota</taxon>
        <taxon>Gammaproteobacteria</taxon>
        <taxon>Enterobacterales</taxon>
        <taxon>Erwiniaceae</taxon>
        <taxon>Pantoea</taxon>
    </lineage>
</organism>
<dbReference type="EMBL" id="MLJI01000003">
    <property type="protein sequence ID" value="ORM87936.1"/>
    <property type="molecule type" value="Genomic_DNA"/>
</dbReference>
<feature type="transmembrane region" description="Helical" evidence="6">
    <location>
        <begin position="68"/>
        <end position="87"/>
    </location>
</feature>
<reference evidence="7 8" key="1">
    <citation type="journal article" date="2017" name="Antonie Van Leeuwenhoek">
        <title>Phylogenomic resolution of the bacterial genus Pantoea and its relationship with Erwinia and Tatumella.</title>
        <authorList>
            <person name="Palmer M."/>
            <person name="Steenkamp E.T."/>
            <person name="Coetzee M.P."/>
            <person name="Chan W.Y."/>
            <person name="van Zyl E."/>
            <person name="De Maayer P."/>
            <person name="Coutinho T.A."/>
            <person name="Blom J."/>
            <person name="Smits T.H."/>
            <person name="Duffy B."/>
            <person name="Venter S.N."/>
        </authorList>
    </citation>
    <scope>NUCLEOTIDE SEQUENCE [LARGE SCALE GENOMIC DNA]</scope>
    <source>
        <strain evidence="7 8">LMG 2657</strain>
    </source>
</reference>
<keyword evidence="5 6" id="KW-0472">Membrane</keyword>
<keyword evidence="3 6" id="KW-0812">Transmembrane</keyword>
<gene>
    <name evidence="7" type="ORF">HA50_28790</name>
</gene>
<dbReference type="Proteomes" id="UP000193749">
    <property type="component" value="Unassembled WGS sequence"/>
</dbReference>
<feature type="transmembrane region" description="Helical" evidence="6">
    <location>
        <begin position="33"/>
        <end position="56"/>
    </location>
</feature>
<name>A0A1X1EG87_PANCY</name>
<evidence type="ECO:0000313" key="8">
    <source>
        <dbReference type="Proteomes" id="UP000193749"/>
    </source>
</evidence>
<feature type="transmembrane region" description="Helical" evidence="6">
    <location>
        <begin position="481"/>
        <end position="501"/>
    </location>
</feature>
<dbReference type="OrthoDB" id="7260758at2"/>
<evidence type="ECO:0000256" key="1">
    <source>
        <dbReference type="ARBA" id="ARBA00004141"/>
    </source>
</evidence>
<dbReference type="PANTHER" id="PTHR31632:SF2">
    <property type="entry name" value="PLASMA MEMBRANE IRON PERMEASE"/>
    <property type="match status" value="1"/>
</dbReference>
<dbReference type="RefSeq" id="WP_084880899.1">
    <property type="nucleotide sequence ID" value="NZ_JAGGMY010000004.1"/>
</dbReference>
<feature type="transmembrane region" description="Helical" evidence="6">
    <location>
        <begin position="177"/>
        <end position="197"/>
    </location>
</feature>
<comment type="caution">
    <text evidence="7">The sequence shown here is derived from an EMBL/GenBank/DDBJ whole genome shotgun (WGS) entry which is preliminary data.</text>
</comment>
<evidence type="ECO:0000256" key="4">
    <source>
        <dbReference type="ARBA" id="ARBA00022989"/>
    </source>
</evidence>
<evidence type="ECO:0000313" key="7">
    <source>
        <dbReference type="EMBL" id="ORM87936.1"/>
    </source>
</evidence>
<feature type="transmembrane region" description="Helical" evidence="6">
    <location>
        <begin position="144"/>
        <end position="165"/>
    </location>
</feature>
<evidence type="ECO:0000256" key="3">
    <source>
        <dbReference type="ARBA" id="ARBA00022692"/>
    </source>
</evidence>
<sequence>MLATFIIALREGLEAALIVGIIAAFLRKNGKPLTAMWVGVVCAVILSLAVGFVLNLTENALPQARQEMMESIIGLVAVFFVTGMVMWMNSHAHNLKRQLETEAAEAITRSSAMALASMAFLSVLKEGFETSVFLLATFSASQSATWAAIGAVLGLLVAVLVGWGIYAGGIRINLSRFFRFTGLFLILVAAGLIISALRSAHEAGWLNAGQQRVADLTWLVTPGTVQSALITGVLGIPADPRLVEFAGWLIYIVAVAALIYWPAHLRPAPKRAAQFTTVTGAGLALTALLLFLVYPAPNADIPDEIPLVSRTSQQTVGHISSQPAAGKPQFAVTLEGLPAAALTVPDDQLSKVTTSGKQEWQADYSYEPADASSPLTLDQVMEAYGNRIPVGLSPAQHPGPYQAKWTVNCSVDATMMRGVVVTAESHSSTYITLSGSGLQSPRTISARARNAEAGCDWQISPAFSQDIEQRLRDAVAAQDVYHFWAVILPSLFAILAFTCFFSASRQFRRLKGVRARGRSKQGLLDSSTHQ</sequence>
<dbReference type="GO" id="GO:0015093">
    <property type="term" value="F:ferrous iron transmembrane transporter activity"/>
    <property type="evidence" value="ECO:0007669"/>
    <property type="project" value="TreeGrafter"/>
</dbReference>
<feature type="transmembrane region" description="Helical" evidence="6">
    <location>
        <begin position="275"/>
        <end position="294"/>
    </location>
</feature>
<evidence type="ECO:0000256" key="6">
    <source>
        <dbReference type="SAM" id="Phobius"/>
    </source>
</evidence>
<proteinExistence type="inferred from homology"/>
<comment type="similarity">
    <text evidence="2">Belongs to the oxidase-dependent Fe transporter (OFeT) (TC 9.A.10.1) family.</text>
</comment>
<accession>A0A1X1EG87</accession>
<dbReference type="InterPro" id="IPR004923">
    <property type="entry name" value="FTR1/Fip1/EfeU"/>
</dbReference>
<dbReference type="PANTHER" id="PTHR31632">
    <property type="entry name" value="IRON TRANSPORTER FTH1"/>
    <property type="match status" value="1"/>
</dbReference>
<feature type="transmembrane region" description="Helical" evidence="6">
    <location>
        <begin position="6"/>
        <end position="26"/>
    </location>
</feature>
<comment type="subcellular location">
    <subcellularLocation>
        <location evidence="1">Membrane</location>
        <topology evidence="1">Multi-pass membrane protein</topology>
    </subcellularLocation>
</comment>
<protein>
    <submittedName>
        <fullName evidence="7">Iron permease</fullName>
    </submittedName>
</protein>
<feature type="transmembrane region" description="Helical" evidence="6">
    <location>
        <begin position="245"/>
        <end position="263"/>
    </location>
</feature>
<keyword evidence="4 6" id="KW-1133">Transmembrane helix</keyword>
<dbReference type="Pfam" id="PF03239">
    <property type="entry name" value="FTR1"/>
    <property type="match status" value="1"/>
</dbReference>
<dbReference type="AlphaFoldDB" id="A0A1X1EG87"/>
<keyword evidence="8" id="KW-1185">Reference proteome</keyword>
<evidence type="ECO:0000256" key="5">
    <source>
        <dbReference type="ARBA" id="ARBA00023136"/>
    </source>
</evidence>
<evidence type="ECO:0000256" key="2">
    <source>
        <dbReference type="ARBA" id="ARBA00008333"/>
    </source>
</evidence>
<dbReference type="GO" id="GO:0033573">
    <property type="term" value="C:high-affinity iron permease complex"/>
    <property type="evidence" value="ECO:0007669"/>
    <property type="project" value="InterPro"/>
</dbReference>
<dbReference type="STRING" id="55209.HA50_28790"/>
<dbReference type="NCBIfam" id="NF041756">
    <property type="entry name" value="EfeU"/>
    <property type="match status" value="1"/>
</dbReference>